<accession>S8B2T3</accession>
<dbReference type="InterPro" id="IPR020845">
    <property type="entry name" value="AMP-binding_CS"/>
</dbReference>
<dbReference type="eggNOG" id="KOG1175">
    <property type="taxonomic scope" value="Eukaryota"/>
</dbReference>
<dbReference type="Gene3D" id="3.30.300.30">
    <property type="match status" value="1"/>
</dbReference>
<proteinExistence type="predicted"/>
<dbReference type="NCBIfam" id="TIGR01217">
    <property type="entry name" value="ac_ac_CoA_syn"/>
    <property type="match status" value="1"/>
</dbReference>
<dbReference type="OrthoDB" id="10253869at2759"/>
<dbReference type="SUPFAM" id="SSF56801">
    <property type="entry name" value="Acetyl-CoA synthetase-like"/>
    <property type="match status" value="1"/>
</dbReference>
<organism evidence="2 3">
    <name type="scientific">Penicillium oxalicum (strain 114-2 / CGMCC 5302)</name>
    <name type="common">Penicillium decumbens</name>
    <dbReference type="NCBI Taxonomy" id="933388"/>
    <lineage>
        <taxon>Eukaryota</taxon>
        <taxon>Fungi</taxon>
        <taxon>Dikarya</taxon>
        <taxon>Ascomycota</taxon>
        <taxon>Pezizomycotina</taxon>
        <taxon>Eurotiomycetes</taxon>
        <taxon>Eurotiomycetidae</taxon>
        <taxon>Eurotiales</taxon>
        <taxon>Aspergillaceae</taxon>
        <taxon>Penicillium</taxon>
    </lineage>
</organism>
<dbReference type="InterPro" id="IPR005914">
    <property type="entry name" value="Acac_CoA_synth"/>
</dbReference>
<evidence type="ECO:0000259" key="1">
    <source>
        <dbReference type="Pfam" id="PF00501"/>
    </source>
</evidence>
<dbReference type="PANTHER" id="PTHR42921:SF4">
    <property type="entry name" value="ACETOACETYL-COA SYNTHASE (AFU_ORTHOLOGUE AFUA_8G04770)"/>
    <property type="match status" value="1"/>
</dbReference>
<evidence type="ECO:0000313" key="3">
    <source>
        <dbReference type="Proteomes" id="UP000019376"/>
    </source>
</evidence>
<sequence length="693" mass="76413">MAAVNTLPRKLWEHPNPESTQMAQFQQELERSTGKKFESFHDMYLYSIQHRPEFWDFCWKFFPIIHEGTYTQVVNEATRMDHVPAWFTGIRLNFAENLLFSSQTGGTTGKEDGKVAVTEIREGDAKNAVHLTWGQLRQRTGALVQAMKANGVKRGDRIAVCSSNSIDTLVVFLATTALGAIFSSSSTDMGVKGVLDRLLQIQPRWLFMDDLAVYNGKKIDLRDKMKDIAQSMGSVSEFRGIVSVPRFHSQPADIEAVPRAVSLSNFLAKAGGKNTLEFERVGFRDPFLVVYSSGTTGQPKCIVHSVGGVLLNGFKEGGLHSELGPDSVALQYTTTGWIMYLSAVQTLTFGSRVVLYDGSPFVPDVTALVKLAAQERVTHLGISPRWLDELQRAKIRPREMVDLSSLRVVTSTGMVLRDALFEWFYDEGFPQRARLNNISGGTDIAGSFGTSNPISPVYVGGCAGGSLGVPVEVFDSTIEGGVGVKGVAIEDGIPGELVATGAFPNMPTMFWGDKDGKKYFNAYFARFDNVWTHGDFVSIHPVTKQLVFHGRADGVLNPSGVRFGSAEIYRVIEGQFSQEIADSICVGQRRPTDADERVILFLLMKPGVAFTADLVIRVRTAIRTELSARHVPAFVFETPEIPTTVNLKKVELPVKQIVSGKRIQPSGTLLNPGSLEFYYQFAEVEKLNRASKL</sequence>
<gene>
    <name evidence="2" type="ORF">PDE_08110</name>
</gene>
<dbReference type="GO" id="GO:0006629">
    <property type="term" value="P:lipid metabolic process"/>
    <property type="evidence" value="ECO:0007669"/>
    <property type="project" value="InterPro"/>
</dbReference>
<dbReference type="InterPro" id="IPR000873">
    <property type="entry name" value="AMP-dep_synth/lig_dom"/>
</dbReference>
<dbReference type="InterPro" id="IPR042099">
    <property type="entry name" value="ANL_N_sf"/>
</dbReference>
<dbReference type="AlphaFoldDB" id="S8B2T3"/>
<reference evidence="2 3" key="1">
    <citation type="journal article" date="2013" name="PLoS ONE">
        <title>Genomic and secretomic analyses reveal unique features of the lignocellulolytic enzyme system of Penicillium decumbens.</title>
        <authorList>
            <person name="Liu G."/>
            <person name="Zhang L."/>
            <person name="Wei X."/>
            <person name="Zou G."/>
            <person name="Qin Y."/>
            <person name="Ma L."/>
            <person name="Li J."/>
            <person name="Zheng H."/>
            <person name="Wang S."/>
            <person name="Wang C."/>
            <person name="Xun L."/>
            <person name="Zhao G.-P."/>
            <person name="Zhou Z."/>
            <person name="Qu Y."/>
        </authorList>
    </citation>
    <scope>NUCLEOTIDE SEQUENCE [LARGE SCALE GENOMIC DNA]</scope>
    <source>
        <strain evidence="3">114-2 / CGMCC 5302</strain>
    </source>
</reference>
<dbReference type="Gene3D" id="3.40.50.12780">
    <property type="entry name" value="N-terminal domain of ligase-like"/>
    <property type="match status" value="1"/>
</dbReference>
<dbReference type="Pfam" id="PF00501">
    <property type="entry name" value="AMP-binding"/>
    <property type="match status" value="1"/>
</dbReference>
<dbReference type="PANTHER" id="PTHR42921">
    <property type="entry name" value="ACETOACETYL-COA SYNTHETASE"/>
    <property type="match status" value="1"/>
</dbReference>
<dbReference type="STRING" id="933388.S8B2T3"/>
<keyword evidence="3" id="KW-1185">Reference proteome</keyword>
<dbReference type="GO" id="GO:0030729">
    <property type="term" value="F:acetoacetate-CoA ligase activity"/>
    <property type="evidence" value="ECO:0007669"/>
    <property type="project" value="InterPro"/>
</dbReference>
<protein>
    <recommendedName>
        <fullName evidence="1">AMP-dependent synthetase/ligase domain-containing protein</fullName>
    </recommendedName>
</protein>
<dbReference type="PROSITE" id="PS00455">
    <property type="entry name" value="AMP_BINDING"/>
    <property type="match status" value="1"/>
</dbReference>
<dbReference type="PhylomeDB" id="S8B2T3"/>
<dbReference type="Proteomes" id="UP000019376">
    <property type="component" value="Unassembled WGS sequence"/>
</dbReference>
<feature type="domain" description="AMP-dependent synthetase/ligase" evidence="1">
    <location>
        <begin position="113"/>
        <end position="502"/>
    </location>
</feature>
<dbReference type="EMBL" id="KB644415">
    <property type="protein sequence ID" value="EPS33148.1"/>
    <property type="molecule type" value="Genomic_DNA"/>
</dbReference>
<dbReference type="NCBIfam" id="NF002937">
    <property type="entry name" value="PRK03584.1"/>
    <property type="match status" value="1"/>
</dbReference>
<evidence type="ECO:0000313" key="2">
    <source>
        <dbReference type="EMBL" id="EPS33148.1"/>
    </source>
</evidence>
<dbReference type="InterPro" id="IPR045851">
    <property type="entry name" value="AMP-bd_C_sf"/>
</dbReference>
<dbReference type="HOGENOM" id="CLU_000022_3_3_1"/>
<name>S8B2T3_PENO1</name>